<protein>
    <recommendedName>
        <fullName evidence="7">tRNA(Ile)-lysidine synthase</fullName>
        <ecNumber evidence="7">6.3.4.19</ecNumber>
    </recommendedName>
    <alternativeName>
        <fullName evidence="7">tRNA(Ile)-2-lysyl-cytidine synthase</fullName>
    </alternativeName>
    <alternativeName>
        <fullName evidence="7">tRNA(Ile)-lysidine synthetase</fullName>
    </alternativeName>
</protein>
<dbReference type="OrthoDB" id="9807403at2"/>
<keyword evidence="4 7" id="KW-0547">Nucleotide-binding</keyword>
<evidence type="ECO:0000256" key="6">
    <source>
        <dbReference type="ARBA" id="ARBA00048539"/>
    </source>
</evidence>
<evidence type="ECO:0000256" key="2">
    <source>
        <dbReference type="ARBA" id="ARBA00022598"/>
    </source>
</evidence>
<dbReference type="InterPro" id="IPR014729">
    <property type="entry name" value="Rossmann-like_a/b/a_fold"/>
</dbReference>
<dbReference type="GO" id="GO:0032267">
    <property type="term" value="F:tRNA(Ile)-lysidine synthase activity"/>
    <property type="evidence" value="ECO:0007669"/>
    <property type="project" value="UniProtKB-EC"/>
</dbReference>
<sequence>MTQSLEQAMRAFHPLLPLGVALSGGADSSALLVLCARQWPGQVVALHINHGLQAAASEFQAHCLQLCASLQVPLRVKAVHAAHASGQSPEDAARIARYQGLLELAQGIQGDPGAVALPSIAVAQHADDQVETLLLALSRGAGLAGLSAMGAEWMRGGVNFHRPFLEVAGSGIRDWLAREQIAFVEDPTNTDARFTRNRIRSLITPALQSAFPQFRDTFARSAAHAAQAQSLLDEIAQEDLAYVQRERDGLPTLVGLQGLSRPRQANALRFWLKSGFAVIPSTVQLRELQDQLAACTTRGHRIHIKVGSGFVERRGAVLAWYNPVVLPHRN</sequence>
<dbReference type="HAMAP" id="MF_01161">
    <property type="entry name" value="tRNA_Ile_lys_synt"/>
    <property type="match status" value="1"/>
</dbReference>
<keyword evidence="11" id="KW-1185">Reference proteome</keyword>
<comment type="caution">
    <text evidence="10">The sequence shown here is derived from an EMBL/GenBank/DDBJ whole genome shotgun (WGS) entry which is preliminary data.</text>
</comment>
<name>A0A3E1RHJ7_9BURK</name>
<dbReference type="InterPro" id="IPR015262">
    <property type="entry name" value="tRNA_Ile_lys_synt_subst-bd"/>
</dbReference>
<dbReference type="Gene3D" id="1.20.59.20">
    <property type="match status" value="1"/>
</dbReference>
<dbReference type="CDD" id="cd01992">
    <property type="entry name" value="TilS_N"/>
    <property type="match status" value="1"/>
</dbReference>
<organism evidence="10 11">
    <name type="scientific">Rhodoferax lacus</name>
    <dbReference type="NCBI Taxonomy" id="2184758"/>
    <lineage>
        <taxon>Bacteria</taxon>
        <taxon>Pseudomonadati</taxon>
        <taxon>Pseudomonadota</taxon>
        <taxon>Betaproteobacteria</taxon>
        <taxon>Burkholderiales</taxon>
        <taxon>Comamonadaceae</taxon>
        <taxon>Rhodoferax</taxon>
    </lineage>
</organism>
<dbReference type="GO" id="GO:0005737">
    <property type="term" value="C:cytoplasm"/>
    <property type="evidence" value="ECO:0007669"/>
    <property type="project" value="UniProtKB-SubCell"/>
</dbReference>
<keyword evidence="1 7" id="KW-0963">Cytoplasm</keyword>
<dbReference type="InterPro" id="IPR012795">
    <property type="entry name" value="tRNA_Ile_lys_synt_N"/>
</dbReference>
<proteinExistence type="inferred from homology"/>
<evidence type="ECO:0000259" key="9">
    <source>
        <dbReference type="Pfam" id="PF09179"/>
    </source>
</evidence>
<dbReference type="EMBL" id="QFZK01000001">
    <property type="protein sequence ID" value="RFO98857.1"/>
    <property type="molecule type" value="Genomic_DNA"/>
</dbReference>
<dbReference type="PANTHER" id="PTHR43033">
    <property type="entry name" value="TRNA(ILE)-LYSIDINE SYNTHASE-RELATED"/>
    <property type="match status" value="1"/>
</dbReference>
<keyword evidence="2 7" id="KW-0436">Ligase</keyword>
<accession>A0A3E1RHJ7</accession>
<comment type="subcellular location">
    <subcellularLocation>
        <location evidence="7">Cytoplasm</location>
    </subcellularLocation>
</comment>
<dbReference type="Pfam" id="PF01171">
    <property type="entry name" value="ATP_bind_3"/>
    <property type="match status" value="1"/>
</dbReference>
<dbReference type="AlphaFoldDB" id="A0A3E1RHJ7"/>
<dbReference type="SUPFAM" id="SSF52402">
    <property type="entry name" value="Adenine nucleotide alpha hydrolases-like"/>
    <property type="match status" value="1"/>
</dbReference>
<feature type="domain" description="tRNA(Ile)-lysidine synthase substrate-binding" evidence="9">
    <location>
        <begin position="255"/>
        <end position="305"/>
    </location>
</feature>
<dbReference type="RefSeq" id="WP_117173850.1">
    <property type="nucleotide sequence ID" value="NZ_QFZK01000001.1"/>
</dbReference>
<keyword evidence="3 7" id="KW-0819">tRNA processing</keyword>
<evidence type="ECO:0000256" key="1">
    <source>
        <dbReference type="ARBA" id="ARBA00022490"/>
    </source>
</evidence>
<evidence type="ECO:0000259" key="8">
    <source>
        <dbReference type="Pfam" id="PF01171"/>
    </source>
</evidence>
<feature type="domain" description="tRNA(Ile)-lysidine/2-thiocytidine synthase N-terminal" evidence="8">
    <location>
        <begin position="19"/>
        <end position="201"/>
    </location>
</feature>
<evidence type="ECO:0000256" key="7">
    <source>
        <dbReference type="HAMAP-Rule" id="MF_01161"/>
    </source>
</evidence>
<dbReference type="EC" id="6.3.4.19" evidence="7"/>
<evidence type="ECO:0000256" key="5">
    <source>
        <dbReference type="ARBA" id="ARBA00022840"/>
    </source>
</evidence>
<comment type="similarity">
    <text evidence="7">Belongs to the tRNA(Ile)-lysidine synthase family.</text>
</comment>
<dbReference type="InterPro" id="IPR012094">
    <property type="entry name" value="tRNA_Ile_lys_synt"/>
</dbReference>
<evidence type="ECO:0000313" key="10">
    <source>
        <dbReference type="EMBL" id="RFO98857.1"/>
    </source>
</evidence>
<dbReference type="Pfam" id="PF09179">
    <property type="entry name" value="TilS"/>
    <property type="match status" value="1"/>
</dbReference>
<keyword evidence="5 7" id="KW-0067">ATP-binding</keyword>
<dbReference type="InterPro" id="IPR011063">
    <property type="entry name" value="TilS/TtcA_N"/>
</dbReference>
<dbReference type="Gene3D" id="3.40.50.620">
    <property type="entry name" value="HUPs"/>
    <property type="match status" value="1"/>
</dbReference>
<comment type="catalytic activity">
    <reaction evidence="6 7">
        <text>cytidine(34) in tRNA(Ile2) + L-lysine + ATP = lysidine(34) in tRNA(Ile2) + AMP + diphosphate + H(+)</text>
        <dbReference type="Rhea" id="RHEA:43744"/>
        <dbReference type="Rhea" id="RHEA-COMP:10625"/>
        <dbReference type="Rhea" id="RHEA-COMP:10670"/>
        <dbReference type="ChEBI" id="CHEBI:15378"/>
        <dbReference type="ChEBI" id="CHEBI:30616"/>
        <dbReference type="ChEBI" id="CHEBI:32551"/>
        <dbReference type="ChEBI" id="CHEBI:33019"/>
        <dbReference type="ChEBI" id="CHEBI:82748"/>
        <dbReference type="ChEBI" id="CHEBI:83665"/>
        <dbReference type="ChEBI" id="CHEBI:456215"/>
        <dbReference type="EC" id="6.3.4.19"/>
    </reaction>
</comment>
<feature type="binding site" evidence="7">
    <location>
        <begin position="23"/>
        <end position="28"/>
    </location>
    <ligand>
        <name>ATP</name>
        <dbReference type="ChEBI" id="CHEBI:30616"/>
    </ligand>
</feature>
<dbReference type="NCBIfam" id="TIGR02432">
    <property type="entry name" value="lysidine_TilS_N"/>
    <property type="match status" value="1"/>
</dbReference>
<gene>
    <name evidence="7 10" type="primary">tilS</name>
    <name evidence="10" type="ORF">DIC66_03025</name>
</gene>
<reference evidence="10 11" key="1">
    <citation type="submission" date="2018-05" db="EMBL/GenBank/DDBJ databases">
        <title>Rhodoferax soyangensis sp.nov., isolated from an oligotrophic freshwater lake.</title>
        <authorList>
            <person name="Park M."/>
        </authorList>
    </citation>
    <scope>NUCLEOTIDE SEQUENCE [LARGE SCALE GENOMIC DNA]</scope>
    <source>
        <strain evidence="10 11">IMCC26218</strain>
    </source>
</reference>
<evidence type="ECO:0000256" key="3">
    <source>
        <dbReference type="ARBA" id="ARBA00022694"/>
    </source>
</evidence>
<dbReference type="PANTHER" id="PTHR43033:SF1">
    <property type="entry name" value="TRNA(ILE)-LYSIDINE SYNTHASE-RELATED"/>
    <property type="match status" value="1"/>
</dbReference>
<evidence type="ECO:0000313" key="11">
    <source>
        <dbReference type="Proteomes" id="UP000260665"/>
    </source>
</evidence>
<dbReference type="GO" id="GO:0005524">
    <property type="term" value="F:ATP binding"/>
    <property type="evidence" value="ECO:0007669"/>
    <property type="project" value="UniProtKB-UniRule"/>
</dbReference>
<dbReference type="Proteomes" id="UP000260665">
    <property type="component" value="Unassembled WGS sequence"/>
</dbReference>
<evidence type="ECO:0000256" key="4">
    <source>
        <dbReference type="ARBA" id="ARBA00022741"/>
    </source>
</evidence>
<comment type="function">
    <text evidence="7">Ligates lysine onto the cytidine present at position 34 of the AUA codon-specific tRNA(Ile) that contains the anticodon CAU, in an ATP-dependent manner. Cytidine is converted to lysidine, thus changing the amino acid specificity of the tRNA from methionine to isoleucine.</text>
</comment>
<dbReference type="GO" id="GO:0006400">
    <property type="term" value="P:tRNA modification"/>
    <property type="evidence" value="ECO:0007669"/>
    <property type="project" value="UniProtKB-UniRule"/>
</dbReference>
<dbReference type="SUPFAM" id="SSF82829">
    <property type="entry name" value="MesJ substrate recognition domain-like"/>
    <property type="match status" value="1"/>
</dbReference>
<comment type="domain">
    <text evidence="7">The N-terminal region contains the highly conserved SGGXDS motif, predicted to be a P-loop motif involved in ATP binding.</text>
</comment>